<feature type="signal peptide" evidence="3">
    <location>
        <begin position="1"/>
        <end position="21"/>
    </location>
</feature>
<dbReference type="OrthoDB" id="823504at2759"/>
<dbReference type="Pfam" id="PF03098">
    <property type="entry name" value="An_peroxidase"/>
    <property type="match status" value="1"/>
</dbReference>
<feature type="coiled-coil region" evidence="2">
    <location>
        <begin position="19"/>
        <end position="46"/>
    </location>
</feature>
<dbReference type="GO" id="GO:0020037">
    <property type="term" value="F:heme binding"/>
    <property type="evidence" value="ECO:0007669"/>
    <property type="project" value="InterPro"/>
</dbReference>
<keyword evidence="3" id="KW-0732">Signal</keyword>
<keyword evidence="5" id="KW-1185">Reference proteome</keyword>
<dbReference type="PANTHER" id="PTHR11475:SF125">
    <property type="entry name" value="GH11385P"/>
    <property type="match status" value="1"/>
</dbReference>
<proteinExistence type="predicted"/>
<keyword evidence="1" id="KW-0560">Oxidoreductase</keyword>
<evidence type="ECO:0000256" key="2">
    <source>
        <dbReference type="SAM" id="Coils"/>
    </source>
</evidence>
<reference evidence="4 5" key="1">
    <citation type="submission" date="2015-04" db="EMBL/GenBank/DDBJ databases">
        <authorList>
            <person name="Syromyatnikov M.Y."/>
            <person name="Popov V.N."/>
        </authorList>
    </citation>
    <scope>NUCLEOTIDE SEQUENCE [LARGE SCALE GENOMIC DNA]</scope>
</reference>
<dbReference type="InterPro" id="IPR010255">
    <property type="entry name" value="Haem_peroxidase_sf"/>
</dbReference>
<dbReference type="PANTHER" id="PTHR11475">
    <property type="entry name" value="OXIDASE/PEROXIDASE"/>
    <property type="match status" value="1"/>
</dbReference>
<dbReference type="InterPro" id="IPR037120">
    <property type="entry name" value="Haem_peroxidase_sf_animal"/>
</dbReference>
<dbReference type="STRING" id="568069.A0A1J1IY46"/>
<dbReference type="PROSITE" id="PS50292">
    <property type="entry name" value="PEROXIDASE_3"/>
    <property type="match status" value="1"/>
</dbReference>
<evidence type="ECO:0000313" key="4">
    <source>
        <dbReference type="EMBL" id="CRL05203.1"/>
    </source>
</evidence>
<organism evidence="4 5">
    <name type="scientific">Clunio marinus</name>
    <dbReference type="NCBI Taxonomy" id="568069"/>
    <lineage>
        <taxon>Eukaryota</taxon>
        <taxon>Metazoa</taxon>
        <taxon>Ecdysozoa</taxon>
        <taxon>Arthropoda</taxon>
        <taxon>Hexapoda</taxon>
        <taxon>Insecta</taxon>
        <taxon>Pterygota</taxon>
        <taxon>Neoptera</taxon>
        <taxon>Endopterygota</taxon>
        <taxon>Diptera</taxon>
        <taxon>Nematocera</taxon>
        <taxon>Chironomoidea</taxon>
        <taxon>Chironomidae</taxon>
        <taxon>Clunio</taxon>
    </lineage>
</organism>
<keyword evidence="2" id="KW-0175">Coiled coil</keyword>
<dbReference type="AlphaFoldDB" id="A0A1J1IY46"/>
<accession>A0A1J1IY46</accession>
<evidence type="ECO:0000256" key="1">
    <source>
        <dbReference type="ARBA" id="ARBA00022559"/>
    </source>
</evidence>
<name>A0A1J1IY46_9DIPT</name>
<sequence length="739" mass="84462">MKKTTLSIILMLVVNLNNVSSLESDIEELNLNFNQIKRLIASFSNENLIKAVNFATESTDSSKSLEHRISTKAKIRNGTISHSQFIESLPNNDTKKIDSVAQDILKASSYLLNLYCKTAGISNKDCVKFMSKYTLPETKLGLKCFQMRKNHHAYGRLLPASYQDGLHKIRRSISKKELPLPRVISNSLYTSGLNEINQRSENKLIPTTSEGVLDRKLSLSAAQWTQFLEHDLSKTVVRSMSNGASIECCDQESVSIQPRYLHPSCLPLVIPSDDSHYRQLRVTCLNYVRSALAVNDQCRFGSINQLNQATSRLDLSQLYGIDEAEQEKLRRFQQGLLLTSTDDGSLLPNNLEHFCSSSSSNETSNVCYLSGDSRVNANPLVTSLYTIFLRSHNQIAQKLRRMNPKWNDNQLFNVAKYINVAIYQKFIYNDWANVVLGKRTALEIRNKNFDHDVKKYKSDKVSNEFGTAAVKFYNTMLPGDVLSHQDDFTTMTSQSSENTIEARGSGKRREILKLQDSFYKPRDFSKQQIFDQLMNAILRQNSMAVDNSYVDDLSLQLYRSKMFDNKVFGGDSLAFDIQRTRDHGLQPYISYIKKCFNIRVTRWDDLRNIIKEEDLAKLRSIYESFHDIDLIVGGLSEIPIENATVGPTFSCILSDQLINSRLFDETFYNRKTDDSGEKVMKTVENYSATRFICDNTHLKMVQKNIFHIPSDENPLIDCSDYEKLPKLDLSYWLVMQSQA</sequence>
<protein>
    <submittedName>
        <fullName evidence="4">CLUMA_CG017992, isoform A</fullName>
    </submittedName>
</protein>
<dbReference type="Proteomes" id="UP000183832">
    <property type="component" value="Unassembled WGS sequence"/>
</dbReference>
<evidence type="ECO:0000313" key="5">
    <source>
        <dbReference type="Proteomes" id="UP000183832"/>
    </source>
</evidence>
<keyword evidence="1" id="KW-0575">Peroxidase</keyword>
<gene>
    <name evidence="4" type="primary">similar to Peroxidase</name>
    <name evidence="4" type="ORF">CLUMA_CG017992</name>
</gene>
<dbReference type="Gene3D" id="1.10.640.10">
    <property type="entry name" value="Haem peroxidase domain superfamily, animal type"/>
    <property type="match status" value="1"/>
</dbReference>
<dbReference type="GO" id="GO:0004601">
    <property type="term" value="F:peroxidase activity"/>
    <property type="evidence" value="ECO:0007669"/>
    <property type="project" value="UniProtKB-KW"/>
</dbReference>
<dbReference type="InterPro" id="IPR019791">
    <property type="entry name" value="Haem_peroxidase_animal"/>
</dbReference>
<feature type="chain" id="PRO_5013085638" evidence="3">
    <location>
        <begin position="22"/>
        <end position="739"/>
    </location>
</feature>
<dbReference type="GO" id="GO:0006979">
    <property type="term" value="P:response to oxidative stress"/>
    <property type="evidence" value="ECO:0007669"/>
    <property type="project" value="InterPro"/>
</dbReference>
<dbReference type="SUPFAM" id="SSF48113">
    <property type="entry name" value="Heme-dependent peroxidases"/>
    <property type="match status" value="1"/>
</dbReference>
<evidence type="ECO:0000256" key="3">
    <source>
        <dbReference type="SAM" id="SignalP"/>
    </source>
</evidence>
<dbReference type="PRINTS" id="PR00457">
    <property type="entry name" value="ANPEROXIDASE"/>
</dbReference>
<dbReference type="EMBL" id="CVRI01000064">
    <property type="protein sequence ID" value="CRL05203.1"/>
    <property type="molecule type" value="Genomic_DNA"/>
</dbReference>